<gene>
    <name evidence="1" type="ORF">LNTAR_00365</name>
    <name evidence="2" type="ORF">LNTAR_00370</name>
</gene>
<evidence type="ECO:0000313" key="3">
    <source>
        <dbReference type="Proteomes" id="UP000004947"/>
    </source>
</evidence>
<dbReference type="Proteomes" id="UP000004947">
    <property type="component" value="Unassembled WGS sequence"/>
</dbReference>
<dbReference type="EMBL" id="ABCK01000007">
    <property type="protein sequence ID" value="EDM27808.1"/>
    <property type="molecule type" value="Genomic_DNA"/>
</dbReference>
<reference evidence="1" key="1">
    <citation type="submission" date="2007-06" db="EMBL/GenBank/DDBJ databases">
        <authorList>
            <person name="Giovannoni S."/>
            <person name="Cho J.-C."/>
            <person name="Ferriera S."/>
            <person name="Johnson J."/>
            <person name="Kravitz S."/>
            <person name="Beeson K."/>
            <person name="Sutton G."/>
            <person name="Rogers Y.-H."/>
            <person name="Friedman R."/>
            <person name="Frazier M."/>
            <person name="Venter J.C."/>
        </authorList>
    </citation>
    <scope>NUCLEOTIDE SEQUENCE</scope>
    <source>
        <strain evidence="1">HTCC2155</strain>
    </source>
</reference>
<reference evidence="1 3" key="2">
    <citation type="journal article" date="2010" name="J. Bacteriol.">
        <title>Genome sequence of Lentisphaera araneosa HTCC2155T, the type species of the order Lentisphaerales in the phylum Lentisphaerae.</title>
        <authorList>
            <person name="Thrash J.C."/>
            <person name="Cho J.C."/>
            <person name="Vergin K.L."/>
            <person name="Morris R.M."/>
            <person name="Giovannoni S.J."/>
        </authorList>
    </citation>
    <scope>NUCLEOTIDE SEQUENCE [LARGE SCALE GENOMIC DNA]</scope>
    <source>
        <strain evidence="1 3">HTCC2155</strain>
    </source>
</reference>
<dbReference type="EMBL" id="ABCK01000007">
    <property type="protein sequence ID" value="EDM27809.1"/>
    <property type="molecule type" value="Genomic_DNA"/>
</dbReference>
<dbReference type="AlphaFoldDB" id="A6DKB0"/>
<accession>A6DKB0</accession>
<sequence length="27" mass="3240">MKSFNHRKSQKDTEGFCLEMESEKVHL</sequence>
<evidence type="ECO:0000313" key="1">
    <source>
        <dbReference type="EMBL" id="EDM27808.1"/>
    </source>
</evidence>
<organism evidence="1 3">
    <name type="scientific">Lentisphaera araneosa HTCC2155</name>
    <dbReference type="NCBI Taxonomy" id="313628"/>
    <lineage>
        <taxon>Bacteria</taxon>
        <taxon>Pseudomonadati</taxon>
        <taxon>Lentisphaerota</taxon>
        <taxon>Lentisphaeria</taxon>
        <taxon>Lentisphaerales</taxon>
        <taxon>Lentisphaeraceae</taxon>
        <taxon>Lentisphaera</taxon>
    </lineage>
</organism>
<protein>
    <submittedName>
        <fullName evidence="1">Uncharacterized protein</fullName>
    </submittedName>
</protein>
<keyword evidence="3" id="KW-1185">Reference proteome</keyword>
<proteinExistence type="predicted"/>
<comment type="caution">
    <text evidence="1">The sequence shown here is derived from an EMBL/GenBank/DDBJ whole genome shotgun (WGS) entry which is preliminary data.</text>
</comment>
<evidence type="ECO:0000313" key="2">
    <source>
        <dbReference type="EMBL" id="EDM27809.1"/>
    </source>
</evidence>
<name>A6DKB0_9BACT</name>